<name>A0A2M3ZNB4_9DIPT</name>
<evidence type="ECO:0000256" key="1">
    <source>
        <dbReference type="SAM" id="SignalP"/>
    </source>
</evidence>
<reference evidence="2" key="1">
    <citation type="submission" date="2018-01" db="EMBL/GenBank/DDBJ databases">
        <title>An insight into the sialome of Amazonian anophelines.</title>
        <authorList>
            <person name="Ribeiro J.M."/>
            <person name="Scarpassa V."/>
            <person name="Calvo E."/>
        </authorList>
    </citation>
    <scope>NUCLEOTIDE SEQUENCE</scope>
    <source>
        <tissue evidence="2">Salivary glands</tissue>
    </source>
</reference>
<sequence>MLKVCCCLLLVLAPSLRSFVGTDVCVLMSNKVSLFVPSNVSALFPVYSRVLASRSKGGLSPYCALL</sequence>
<accession>A0A2M3ZNB4</accession>
<evidence type="ECO:0000313" key="2">
    <source>
        <dbReference type="EMBL" id="MBW29898.1"/>
    </source>
</evidence>
<proteinExistence type="predicted"/>
<feature type="signal peptide" evidence="1">
    <location>
        <begin position="1"/>
        <end position="18"/>
    </location>
</feature>
<dbReference type="AlphaFoldDB" id="A0A2M3ZNB4"/>
<feature type="chain" id="PRO_5014662962" evidence="1">
    <location>
        <begin position="19"/>
        <end position="66"/>
    </location>
</feature>
<dbReference type="EMBL" id="GGFM01009147">
    <property type="protein sequence ID" value="MBW29898.1"/>
    <property type="molecule type" value="Transcribed_RNA"/>
</dbReference>
<keyword evidence="1" id="KW-0732">Signal</keyword>
<organism evidence="2">
    <name type="scientific">Anopheles braziliensis</name>
    <dbReference type="NCBI Taxonomy" id="58242"/>
    <lineage>
        <taxon>Eukaryota</taxon>
        <taxon>Metazoa</taxon>
        <taxon>Ecdysozoa</taxon>
        <taxon>Arthropoda</taxon>
        <taxon>Hexapoda</taxon>
        <taxon>Insecta</taxon>
        <taxon>Pterygota</taxon>
        <taxon>Neoptera</taxon>
        <taxon>Endopterygota</taxon>
        <taxon>Diptera</taxon>
        <taxon>Nematocera</taxon>
        <taxon>Culicoidea</taxon>
        <taxon>Culicidae</taxon>
        <taxon>Anophelinae</taxon>
        <taxon>Anopheles</taxon>
    </lineage>
</organism>
<protein>
    <submittedName>
        <fullName evidence="2">Putative secreted peptide</fullName>
    </submittedName>
</protein>